<dbReference type="GO" id="GO:0003824">
    <property type="term" value="F:catalytic activity"/>
    <property type="evidence" value="ECO:0007669"/>
    <property type="project" value="InterPro"/>
</dbReference>
<evidence type="ECO:0000313" key="4">
    <source>
        <dbReference type="Proteomes" id="UP001283361"/>
    </source>
</evidence>
<dbReference type="InterPro" id="IPR036691">
    <property type="entry name" value="Endo/exonu/phosph_ase_sf"/>
</dbReference>
<dbReference type="InterPro" id="IPR005135">
    <property type="entry name" value="Endo/exonuclease/phosphatase"/>
</dbReference>
<dbReference type="AlphaFoldDB" id="A0AAE0YZK8"/>
<feature type="compositionally biased region" description="Basic and acidic residues" evidence="1">
    <location>
        <begin position="362"/>
        <end position="373"/>
    </location>
</feature>
<protein>
    <recommendedName>
        <fullName evidence="2">Endonuclease/exonuclease/phosphatase domain-containing protein</fullName>
    </recommendedName>
</protein>
<dbReference type="PANTHER" id="PTHR23227:SF67">
    <property type="entry name" value="CRANIOFACIAL DEVELOPMENT PROTEIN 2-LIKE"/>
    <property type="match status" value="1"/>
</dbReference>
<gene>
    <name evidence="3" type="ORF">RRG08_048740</name>
</gene>
<dbReference type="Gene3D" id="3.60.10.10">
    <property type="entry name" value="Endonuclease/exonuclease/phosphatase"/>
    <property type="match status" value="1"/>
</dbReference>
<feature type="region of interest" description="Disordered" evidence="1">
    <location>
        <begin position="362"/>
        <end position="396"/>
    </location>
</feature>
<dbReference type="Proteomes" id="UP001283361">
    <property type="component" value="Unassembled WGS sequence"/>
</dbReference>
<evidence type="ECO:0000313" key="3">
    <source>
        <dbReference type="EMBL" id="KAK3759997.1"/>
    </source>
</evidence>
<dbReference type="Pfam" id="PF14529">
    <property type="entry name" value="Exo_endo_phos_2"/>
    <property type="match status" value="1"/>
</dbReference>
<feature type="compositionally biased region" description="Basic residues" evidence="1">
    <location>
        <begin position="374"/>
        <end position="396"/>
    </location>
</feature>
<comment type="caution">
    <text evidence="3">The sequence shown here is derived from an EMBL/GenBank/DDBJ whole genome shotgun (WGS) entry which is preliminary data.</text>
</comment>
<dbReference type="InterPro" id="IPR027124">
    <property type="entry name" value="Swc5/CFDP1/2"/>
</dbReference>
<dbReference type="EMBL" id="JAWDGP010005048">
    <property type="protein sequence ID" value="KAK3759997.1"/>
    <property type="molecule type" value="Genomic_DNA"/>
</dbReference>
<dbReference type="PANTHER" id="PTHR23227">
    <property type="entry name" value="BUCENTAUR RELATED"/>
    <property type="match status" value="1"/>
</dbReference>
<keyword evidence="4" id="KW-1185">Reference proteome</keyword>
<sequence length="396" mass="45876">MATHAQRIMPRETEIKADMSYSVVAGQRTPSHEVPQSKPHRGRCGADRGRGSTATLHIATYNTRTLALQDDLDHLQEKLEDFKWNVIGLCETKRKGEGLMELSDGTWIYDAGKTEESPETKGMAFLVRKNFKDYIEGFCKHSDRVISCKVKLQEGSLQIIQVYAPTTDYDDEEAEKFYEDLENAIEKKCANTVIMGDFNAKIGVKDEDEENEWIGPFGIGTRNERGEKLIDFCTANRLFVTNSFFKKPRPRYWTWESPGGDYKNQIDFILTTDKTTIQNTEIITKVDIGSDHRMVRSRMTINKKLTRLKRIKKKKPLKINTRQLEKVAPSFQIKLKNKFDILRNEKPSIEVMNETIRKCAAEVVEKPNETTKEQKRRRQTNRGTRTKKKRTKKERQ</sequence>
<proteinExistence type="predicted"/>
<organism evidence="3 4">
    <name type="scientific">Elysia crispata</name>
    <name type="common">lettuce slug</name>
    <dbReference type="NCBI Taxonomy" id="231223"/>
    <lineage>
        <taxon>Eukaryota</taxon>
        <taxon>Metazoa</taxon>
        <taxon>Spiralia</taxon>
        <taxon>Lophotrochozoa</taxon>
        <taxon>Mollusca</taxon>
        <taxon>Gastropoda</taxon>
        <taxon>Heterobranchia</taxon>
        <taxon>Euthyneura</taxon>
        <taxon>Panpulmonata</taxon>
        <taxon>Sacoglossa</taxon>
        <taxon>Placobranchoidea</taxon>
        <taxon>Plakobranchidae</taxon>
        <taxon>Elysia</taxon>
    </lineage>
</organism>
<dbReference type="SUPFAM" id="SSF56219">
    <property type="entry name" value="DNase I-like"/>
    <property type="match status" value="1"/>
</dbReference>
<accession>A0AAE0YZK8</accession>
<dbReference type="CDD" id="cd09076">
    <property type="entry name" value="L1-EN"/>
    <property type="match status" value="1"/>
</dbReference>
<feature type="domain" description="Endonuclease/exonuclease/phosphatase" evidence="2">
    <location>
        <begin position="158"/>
        <end position="295"/>
    </location>
</feature>
<evidence type="ECO:0000256" key="1">
    <source>
        <dbReference type="SAM" id="MobiDB-lite"/>
    </source>
</evidence>
<feature type="region of interest" description="Disordered" evidence="1">
    <location>
        <begin position="27"/>
        <end position="49"/>
    </location>
</feature>
<name>A0AAE0YZK8_9GAST</name>
<reference evidence="3" key="1">
    <citation type="journal article" date="2023" name="G3 (Bethesda)">
        <title>A reference genome for the long-term kleptoplast-retaining sea slug Elysia crispata morphotype clarki.</title>
        <authorList>
            <person name="Eastman K.E."/>
            <person name="Pendleton A.L."/>
            <person name="Shaikh M.A."/>
            <person name="Suttiyut T."/>
            <person name="Ogas R."/>
            <person name="Tomko P."/>
            <person name="Gavelis G."/>
            <person name="Widhalm J.R."/>
            <person name="Wisecaver J.H."/>
        </authorList>
    </citation>
    <scope>NUCLEOTIDE SEQUENCE</scope>
    <source>
        <strain evidence="3">ECLA1</strain>
    </source>
</reference>
<evidence type="ECO:0000259" key="2">
    <source>
        <dbReference type="Pfam" id="PF14529"/>
    </source>
</evidence>